<dbReference type="GO" id="GO:0005634">
    <property type="term" value="C:nucleus"/>
    <property type="evidence" value="ECO:0007669"/>
    <property type="project" value="UniProtKB-SubCell"/>
</dbReference>
<feature type="region of interest" description="Disordered" evidence="6">
    <location>
        <begin position="1"/>
        <end position="97"/>
    </location>
</feature>
<dbReference type="Proteomes" id="UP000217790">
    <property type="component" value="Unassembled WGS sequence"/>
</dbReference>
<protein>
    <submittedName>
        <fullName evidence="7">Uncharacterized protein</fullName>
    </submittedName>
</protein>
<feature type="compositionally biased region" description="Basic and acidic residues" evidence="6">
    <location>
        <begin position="81"/>
        <end position="95"/>
    </location>
</feature>
<keyword evidence="4" id="KW-0804">Transcription</keyword>
<dbReference type="PANTHER" id="PTHR28290">
    <property type="entry name" value="ENHANCER OF TRANSLATION TERMINATION 1"/>
    <property type="match status" value="1"/>
</dbReference>
<comment type="similarity">
    <text evidence="2">Belongs to the ETT1 family.</text>
</comment>
<gene>
    <name evidence="7" type="ORF">ARMGADRAFT_1008492</name>
</gene>
<keyword evidence="8" id="KW-1185">Reference proteome</keyword>
<evidence type="ECO:0000313" key="7">
    <source>
        <dbReference type="EMBL" id="PBK99993.1"/>
    </source>
</evidence>
<dbReference type="PANTHER" id="PTHR28290:SF1">
    <property type="entry name" value="ENHANCER OF TRANSLATION TERMINATION 1"/>
    <property type="match status" value="1"/>
</dbReference>
<sequence>MTSPAMKKRPRPKGLWKARVTAPRCLVPDRKSPAANNDSDTDHDHDDFESVASSSTCSNKRRRRSVSPTSSVSEYEYQLPQHHEPVQQQKRESGWTKRTRIMDTTSTAFVGAQTEARKTCDFEDWMDLKDLFAKAAEQYEGGSAAEALPLLRGVVHECHRFLIYYQDPSVLFSAPKAEGQGGGGEKREWSAEKPTLRKCKCVELPTAFHAILGTALFLFGNLIAQDGSMALPGEPSTPTPYWLAALDVFETGENLPSRVNGTGCDAPEDWRMAIVWGRTLVCIADEAISSSSSALDDDDPTWPPESPFSAIAARRPPVTRRMTLGSASPNDLMVLAMDQFSRGIFHMPHPQHAVPAAYSVKQQNGAPASEIQSLSLTTPLSTTPSMCCGGSAPAAVPCQHQQHQQQPANPPPPHKTFPEAFSRAKELYTIASEVLMLAEKLPRPDERQYWASWADSVFNQMKMEADMDAWRGPITRARGQCWLIVGSARADEIEDRVGEGDVGVLQGEEAEEAREGLGRAVGFFERARMVDGGEEDGELRKMLAEALITLGNLEGNDRVREELYKRAVVESGEDLGLGDGMDVDS</sequence>
<evidence type="ECO:0000256" key="2">
    <source>
        <dbReference type="ARBA" id="ARBA00007273"/>
    </source>
</evidence>
<dbReference type="STRING" id="47427.A0A2H3EIJ8"/>
<evidence type="ECO:0000256" key="3">
    <source>
        <dbReference type="ARBA" id="ARBA00023015"/>
    </source>
</evidence>
<dbReference type="AlphaFoldDB" id="A0A2H3EIJ8"/>
<feature type="compositionally biased region" description="Basic residues" evidence="6">
    <location>
        <begin position="1"/>
        <end position="16"/>
    </location>
</feature>
<dbReference type="GO" id="GO:2000640">
    <property type="term" value="P:positive regulation of SREBP signaling pathway"/>
    <property type="evidence" value="ECO:0007669"/>
    <property type="project" value="TreeGrafter"/>
</dbReference>
<keyword evidence="3" id="KW-0805">Transcription regulation</keyword>
<dbReference type="InterPro" id="IPR024318">
    <property type="entry name" value="Nro1/ETT1"/>
</dbReference>
<keyword evidence="5" id="KW-0539">Nucleus</keyword>
<dbReference type="EMBL" id="KZ293647">
    <property type="protein sequence ID" value="PBK99993.1"/>
    <property type="molecule type" value="Genomic_DNA"/>
</dbReference>
<proteinExistence type="inferred from homology"/>
<evidence type="ECO:0000256" key="4">
    <source>
        <dbReference type="ARBA" id="ARBA00023163"/>
    </source>
</evidence>
<organism evidence="7 8">
    <name type="scientific">Armillaria gallica</name>
    <name type="common">Bulbous honey fungus</name>
    <name type="synonym">Armillaria bulbosa</name>
    <dbReference type="NCBI Taxonomy" id="47427"/>
    <lineage>
        <taxon>Eukaryota</taxon>
        <taxon>Fungi</taxon>
        <taxon>Dikarya</taxon>
        <taxon>Basidiomycota</taxon>
        <taxon>Agaricomycotina</taxon>
        <taxon>Agaricomycetes</taxon>
        <taxon>Agaricomycetidae</taxon>
        <taxon>Agaricales</taxon>
        <taxon>Marasmiineae</taxon>
        <taxon>Physalacriaceae</taxon>
        <taxon>Armillaria</taxon>
    </lineage>
</organism>
<name>A0A2H3EIJ8_ARMGA</name>
<comment type="subcellular location">
    <subcellularLocation>
        <location evidence="1">Nucleus</location>
    </subcellularLocation>
</comment>
<reference evidence="8" key="1">
    <citation type="journal article" date="2017" name="Nat. Ecol. Evol.">
        <title>Genome expansion and lineage-specific genetic innovations in the forest pathogenic fungi Armillaria.</title>
        <authorList>
            <person name="Sipos G."/>
            <person name="Prasanna A.N."/>
            <person name="Walter M.C."/>
            <person name="O'Connor E."/>
            <person name="Balint B."/>
            <person name="Krizsan K."/>
            <person name="Kiss B."/>
            <person name="Hess J."/>
            <person name="Varga T."/>
            <person name="Slot J."/>
            <person name="Riley R."/>
            <person name="Boka B."/>
            <person name="Rigling D."/>
            <person name="Barry K."/>
            <person name="Lee J."/>
            <person name="Mihaltcheva S."/>
            <person name="LaButti K."/>
            <person name="Lipzen A."/>
            <person name="Waldron R."/>
            <person name="Moloney N.M."/>
            <person name="Sperisen C."/>
            <person name="Kredics L."/>
            <person name="Vagvoelgyi C."/>
            <person name="Patrignani A."/>
            <person name="Fitzpatrick D."/>
            <person name="Nagy I."/>
            <person name="Doyle S."/>
            <person name="Anderson J.B."/>
            <person name="Grigoriev I.V."/>
            <person name="Gueldener U."/>
            <person name="Muensterkoetter M."/>
            <person name="Nagy L.G."/>
        </authorList>
    </citation>
    <scope>NUCLEOTIDE SEQUENCE [LARGE SCALE GENOMIC DNA]</scope>
    <source>
        <strain evidence="8">Ar21-2</strain>
    </source>
</reference>
<evidence type="ECO:0000256" key="1">
    <source>
        <dbReference type="ARBA" id="ARBA00004123"/>
    </source>
</evidence>
<evidence type="ECO:0000256" key="6">
    <source>
        <dbReference type="SAM" id="MobiDB-lite"/>
    </source>
</evidence>
<dbReference type="OrthoDB" id="3204217at2759"/>
<dbReference type="InParanoid" id="A0A2H3EIJ8"/>
<accession>A0A2H3EIJ8</accession>
<evidence type="ECO:0000313" key="8">
    <source>
        <dbReference type="Proteomes" id="UP000217790"/>
    </source>
</evidence>
<dbReference type="OMA" id="VHECHRF"/>
<evidence type="ECO:0000256" key="5">
    <source>
        <dbReference type="ARBA" id="ARBA00023242"/>
    </source>
</evidence>